<feature type="compositionally biased region" description="Polar residues" evidence="2">
    <location>
        <begin position="1440"/>
        <end position="1451"/>
    </location>
</feature>
<feature type="compositionally biased region" description="Basic and acidic residues" evidence="2">
    <location>
        <begin position="1165"/>
        <end position="1179"/>
    </location>
</feature>
<feature type="region of interest" description="Disordered" evidence="2">
    <location>
        <begin position="1353"/>
        <end position="1424"/>
    </location>
</feature>
<feature type="compositionally biased region" description="Low complexity" evidence="2">
    <location>
        <begin position="1129"/>
        <end position="1142"/>
    </location>
</feature>
<sequence length="2162" mass="236857">MRALNMLCAHTNTHTKGASAHGHFRGTRELVLLDALTGEAFRFPWPLSLSGNASVRKLQRDQSSSPAPEACFWLNLEHYVNQLLPMLPPSLAAGSDSARKRSKDVEPQNKSASRLEEPQRCLCFVEATGRSLSAEAAAALQEPGSSSKNNSSLIQSSGPLSLILIRPELLSCLGSSCYYGPALAASAAEGTDGKYGATAAAEAVAPQLTSLSLAADPKVLSTVEVIHGKQIPTREPEMLSSSLPTYRAGDRAAGRGVGGVGAAVIAAAAATAALGGGANPDAACACSSADCFSFPSATVQQRLVSGELKALRSATLLDGDASFRVFGSNIVAAAPLLCASRDAAAVAADLHVRLRRQRSAAEVVVRALLRHADLALKWAEALKLRLQQQAIAQESVVAGFEQLLLKLQQTPVDPVLLLLLQLKHDNAVQQQHQPNADTTLLATASTELFSHRASPRTQDSAAAGVAAASEEVTAARQDTLRTAAADTKKTSFLTEAGSSAAGECSPADVGSGKGVWADAIHSAENVSDEFGTMQPSPAGLSAASCGSFASAAAATAARPSAAPPQTEVLSSLPGEQVPLKPCLLGSPAQGTCWLGLICSPKQRRKVGSPIADIKETESPAAVATTAPDSSLGKHVVHFCGSESPDGGPAPAAAVPAASACSGSDHSNPSTATLGTAAGAVQQQNSLTGVEAVNAPGAGATRFSFLEEPAGPTAEVEAGSTAAATAAAATLAADLATTEAASATAPCRDGTVIGPSVASLLNVPAIRAFATSVFADRTAVLQQVEQVEQDICAATTAFRCAADGLLAAAGETEAALSILLGEQQELTAVHTRAFAAVAAATPTPPVAYSRFAPQQLRLLAADQEAAMLELHQLEKQQKALTKKQRVAWMQHCRQQLQLLRFCLRGRLKLRQYHEQGLACSMKAQRVNGTLLQLRRLYACPAAFAGAARETIRRLTFAASFRKAAETARAVLHRMQQQEQQQRLQFLESAASSLPTAVFWPLLRVTPQEAHVTLPETDEPIISIIDPSVLAAALDESPQQQRGGEKDQQQRQKQEDRLLLRALLRSELARTRQHTGGDICAQRRQQRQRQQQQAQQQQQRGREEQHQLLRRANELLGEPAGPHVVLHDSEQQQQQQRQQRQQQQPAPPSVHRDTAAPPWKIQPSHSEMQHKREVAACEERSQQFTRPQQVKDQEAREQQQHNQRQQQKQQRQEQQQKQQQQCMGQASVPHPPEFLHPLEQLGHAQLPRQGLQDELLFPSFAAVDRFEEQQQQQHQQETQLLLLQQDVICGSQASSRPGSPWDPTTMQYPSEQPQLWRNQVKGPFSLQKQQSRLRAEQEPLLHQLLQQQLQQPRQPQQLQQLLQKRQVQQERRRKKERPGNDHREQASAYKYGVEAPNSSSQPSVYQRQHHTQAEVQQQQSQAQPVSDLQQHYLLQQARPHGTQFQAQKTQQHALQHESHWQEQQLMQPQQNQKLLQHQGLGPTKLPQQGWEVPVQPTPAASGQVLEQQSQKKEQQQRHLQQQQQPLHRRHLQQQQRQQQQLQQLYLQQQLAHQRLAGCFGEDEGQHSPLNYQQQQRQKLQEAQVQQHPGFAAGEPQQRRQMGQDALVLHNAAQLQHQMQQQEQQRLQQQQQQQSTGSEQQHLKQWIHPVESLHQQQQQQSLQLPPAAELLDQVHEERQLLVQPITSQREHLNAEQTLEKAAALPHQQEEDFVCHPTDLQQLQRLVRQDCAGLQFPIQQLRKQQLGDSHLLSDFAQLQLQGQRLLLQQQQQQQQLLLQQEHRLLQQLREQRLLQQHEQRVMEQQNLVRAEQEEEQQLQDGPEQHEQRLMKKLQQQQQMLEKQQLPTSEVQVPESWQLSPAPSSEHAEGTLLVAEAGDNSSEQQQQQLLRLRGMRASECLHQGAPAPHRQGESSAHEQRQVLQRQVLQQQVLQQQLLQQQVLQQERRSVPLSELGHDVLGSAQGLLLLPQQSQHQQEQQLQRGDRREEFWKAQQQPSAVTAALASAAADGECEVATAARVRTAPSPDSAPERSAQLIELPQFDAEDLGSLFGEGEVAAVAATTSYADSAGSVYGDVGRSCSNGDDSAEGQAADMAEVREAIGAAAETLASVQAAAPQRLEEADAAAAHTVRRSCLPESPGLTAAAAARPAARVRALEERGGKRNSF</sequence>
<proteinExistence type="predicted"/>
<feature type="coiled-coil region" evidence="1">
    <location>
        <begin position="855"/>
        <end position="882"/>
    </location>
</feature>
<dbReference type="VEuPathDB" id="ToxoDB:EAH_00050950"/>
<feature type="compositionally biased region" description="Low complexity" evidence="2">
    <location>
        <begin position="1570"/>
        <end position="1584"/>
    </location>
</feature>
<accession>U6GXE2</accession>
<gene>
    <name evidence="3" type="ORF">EAH_00050950</name>
</gene>
<feature type="region of interest" description="Disordered" evidence="2">
    <location>
        <begin position="1807"/>
        <end position="1863"/>
    </location>
</feature>
<feature type="compositionally biased region" description="Basic and acidic residues" evidence="2">
    <location>
        <begin position="97"/>
        <end position="113"/>
    </location>
</feature>
<protein>
    <submittedName>
        <fullName evidence="3">Uncharacterized protein</fullName>
    </submittedName>
</protein>
<reference evidence="3" key="1">
    <citation type="submission" date="2013-10" db="EMBL/GenBank/DDBJ databases">
        <title>Genomic analysis of the causative agents of coccidiosis in chickens.</title>
        <authorList>
            <person name="Reid A.J."/>
            <person name="Blake D."/>
            <person name="Billington K."/>
            <person name="Browne H."/>
            <person name="Dunn M."/>
            <person name="Hung S."/>
            <person name="Kawahara F."/>
            <person name="Miranda-Saavedra D."/>
            <person name="Mourier T."/>
            <person name="Nagra H."/>
            <person name="Otto T.D."/>
            <person name="Rawlings N."/>
            <person name="Sanchez A."/>
            <person name="Sanders M."/>
            <person name="Subramaniam C."/>
            <person name="Tay Y."/>
            <person name="Dear P."/>
            <person name="Doerig C."/>
            <person name="Gruber A."/>
            <person name="Parkinson J."/>
            <person name="Shirley M."/>
            <person name="Wan K.L."/>
            <person name="Berriman M."/>
            <person name="Tomley F."/>
            <person name="Pain A."/>
        </authorList>
    </citation>
    <scope>NUCLEOTIDE SEQUENCE</scope>
    <source>
        <strain evidence="3">Houghton</strain>
    </source>
</reference>
<feature type="compositionally biased region" description="Polar residues" evidence="2">
    <location>
        <begin position="1842"/>
        <end position="1858"/>
    </location>
</feature>
<feature type="compositionally biased region" description="Low complexity" evidence="2">
    <location>
        <begin position="1828"/>
        <end position="1841"/>
    </location>
</feature>
<feature type="region of interest" description="Disordered" evidence="2">
    <location>
        <begin position="93"/>
        <end position="113"/>
    </location>
</feature>
<keyword evidence="1" id="KW-0175">Coiled coil</keyword>
<evidence type="ECO:0000313" key="4">
    <source>
        <dbReference type="Proteomes" id="UP000018050"/>
    </source>
</evidence>
<feature type="region of interest" description="Disordered" evidence="2">
    <location>
        <begin position="1611"/>
        <end position="1641"/>
    </location>
</feature>
<dbReference type="OrthoDB" id="348829at2759"/>
<feature type="compositionally biased region" description="Low complexity" evidence="2">
    <location>
        <begin position="1086"/>
        <end position="1097"/>
    </location>
</feature>
<dbReference type="Proteomes" id="UP000018050">
    <property type="component" value="Unassembled WGS sequence"/>
</dbReference>
<feature type="compositionally biased region" description="Low complexity" evidence="2">
    <location>
        <begin position="1198"/>
        <end position="1219"/>
    </location>
</feature>
<feature type="region of interest" description="Disordered" evidence="2">
    <location>
        <begin position="1068"/>
        <end position="1103"/>
    </location>
</feature>
<evidence type="ECO:0000256" key="2">
    <source>
        <dbReference type="SAM" id="MobiDB-lite"/>
    </source>
</evidence>
<dbReference type="RefSeq" id="XP_013246716.1">
    <property type="nucleotide sequence ID" value="XM_013391262.1"/>
</dbReference>
<feature type="region of interest" description="Disordered" evidence="2">
    <location>
        <begin position="1438"/>
        <end position="1464"/>
    </location>
</feature>
<evidence type="ECO:0000256" key="1">
    <source>
        <dbReference type="SAM" id="Coils"/>
    </source>
</evidence>
<reference evidence="3" key="2">
    <citation type="submission" date="2013-10" db="EMBL/GenBank/DDBJ databases">
        <authorList>
            <person name="Aslett M."/>
        </authorList>
    </citation>
    <scope>NUCLEOTIDE SEQUENCE</scope>
    <source>
        <strain evidence="3">Houghton</strain>
    </source>
</reference>
<feature type="compositionally biased region" description="Polar residues" evidence="2">
    <location>
        <begin position="1394"/>
        <end position="1403"/>
    </location>
</feature>
<organism evidence="3 4">
    <name type="scientific">Eimeria acervulina</name>
    <name type="common">Coccidian parasite</name>
    <dbReference type="NCBI Taxonomy" id="5801"/>
    <lineage>
        <taxon>Eukaryota</taxon>
        <taxon>Sar</taxon>
        <taxon>Alveolata</taxon>
        <taxon>Apicomplexa</taxon>
        <taxon>Conoidasida</taxon>
        <taxon>Coccidia</taxon>
        <taxon>Eucoccidiorida</taxon>
        <taxon>Eimeriorina</taxon>
        <taxon>Eimeriidae</taxon>
        <taxon>Eimeria</taxon>
    </lineage>
</organism>
<feature type="region of interest" description="Disordered" evidence="2">
    <location>
        <begin position="1967"/>
        <end position="1990"/>
    </location>
</feature>
<feature type="region of interest" description="Disordered" evidence="2">
    <location>
        <begin position="1477"/>
        <end position="1533"/>
    </location>
</feature>
<dbReference type="GeneID" id="25273165"/>
<dbReference type="EMBL" id="HG673638">
    <property type="protein sequence ID" value="CDI84267.1"/>
    <property type="molecule type" value="Genomic_DNA"/>
</dbReference>
<feature type="compositionally biased region" description="Basic and acidic residues" evidence="2">
    <location>
        <begin position="1187"/>
        <end position="1197"/>
    </location>
</feature>
<feature type="compositionally biased region" description="Low complexity" evidence="2">
    <location>
        <begin position="1611"/>
        <end position="1637"/>
    </location>
</feature>
<feature type="compositionally biased region" description="Low complexity" evidence="2">
    <location>
        <begin position="1353"/>
        <end position="1364"/>
    </location>
</feature>
<keyword evidence="4" id="KW-1185">Reference proteome</keyword>
<name>U6GXE2_EIMAC</name>
<feature type="compositionally biased region" description="Low complexity" evidence="2">
    <location>
        <begin position="1967"/>
        <end position="1977"/>
    </location>
</feature>
<feature type="region of interest" description="Disordered" evidence="2">
    <location>
        <begin position="1123"/>
        <end position="1233"/>
    </location>
</feature>
<feature type="region of interest" description="Disordered" evidence="2">
    <location>
        <begin position="1559"/>
        <end position="1599"/>
    </location>
</feature>
<feature type="compositionally biased region" description="Low complexity" evidence="2">
    <location>
        <begin position="1411"/>
        <end position="1424"/>
    </location>
</feature>
<evidence type="ECO:0000313" key="3">
    <source>
        <dbReference type="EMBL" id="CDI84267.1"/>
    </source>
</evidence>